<accession>L7E1Z8</accession>
<dbReference type="PATRIC" id="fig|1134457.3.peg.5051"/>
<evidence type="ECO:0000313" key="1">
    <source>
        <dbReference type="EMBL" id="ELP52332.1"/>
    </source>
</evidence>
<sequence length="42" mass="4999">MPREITDQIIEFKSPFFPFFNRDGDAGGMKIFLVRFWRIGMS</sequence>
<gene>
    <name evidence="1" type="ORF">O53_5227</name>
</gene>
<name>L7E1Z8_MICAE</name>
<dbReference type="AlphaFoldDB" id="L7E1Z8"/>
<reference evidence="1 2" key="1">
    <citation type="journal article" date="2013" name="Genome Announc.">
        <title>Whole-Genome Sequence of Microcystis aeruginosa TAIHU98, a Nontoxic Bloom-Forming Strain Isolated from Taihu Lake, China.</title>
        <authorList>
            <person name="Yang C."/>
            <person name="Zhang W."/>
            <person name="Ren M."/>
            <person name="Song L."/>
            <person name="Li T."/>
            <person name="Zhao J."/>
        </authorList>
    </citation>
    <scope>NUCLEOTIDE SEQUENCE [LARGE SCALE GENOMIC DNA]</scope>
    <source>
        <strain evidence="1 2">TAIHU98</strain>
    </source>
</reference>
<protein>
    <submittedName>
        <fullName evidence="1">Uncharacterized protein</fullName>
    </submittedName>
</protein>
<organism evidence="1 2">
    <name type="scientific">Microcystis aeruginosa TAIHU98</name>
    <dbReference type="NCBI Taxonomy" id="1134457"/>
    <lineage>
        <taxon>Bacteria</taxon>
        <taxon>Bacillati</taxon>
        <taxon>Cyanobacteriota</taxon>
        <taxon>Cyanophyceae</taxon>
        <taxon>Oscillatoriophycideae</taxon>
        <taxon>Chroococcales</taxon>
        <taxon>Microcystaceae</taxon>
        <taxon>Microcystis</taxon>
    </lineage>
</organism>
<proteinExistence type="predicted"/>
<comment type="caution">
    <text evidence="1">The sequence shown here is derived from an EMBL/GenBank/DDBJ whole genome shotgun (WGS) entry which is preliminary data.</text>
</comment>
<dbReference type="Proteomes" id="UP000010932">
    <property type="component" value="Unassembled WGS sequence"/>
</dbReference>
<dbReference type="EMBL" id="ANKQ01000004">
    <property type="protein sequence ID" value="ELP52332.1"/>
    <property type="molecule type" value="Genomic_DNA"/>
</dbReference>
<evidence type="ECO:0000313" key="2">
    <source>
        <dbReference type="Proteomes" id="UP000010932"/>
    </source>
</evidence>